<protein>
    <submittedName>
        <fullName evidence="8">MFS transporter</fullName>
    </submittedName>
</protein>
<feature type="transmembrane region" description="Helical" evidence="7">
    <location>
        <begin position="86"/>
        <end position="111"/>
    </location>
</feature>
<accession>A0ABT2EZW8</accession>
<evidence type="ECO:0000313" key="9">
    <source>
        <dbReference type="Proteomes" id="UP001205609"/>
    </source>
</evidence>
<dbReference type="PANTHER" id="PTHR23513:SF19">
    <property type="entry name" value="MAJOR FACILITATOR SUPERFAMILY (MFS) PROFILE DOMAIN-CONTAINING PROTEIN"/>
    <property type="match status" value="1"/>
</dbReference>
<feature type="transmembrane region" description="Helical" evidence="7">
    <location>
        <begin position="216"/>
        <end position="243"/>
    </location>
</feature>
<dbReference type="Proteomes" id="UP001205609">
    <property type="component" value="Unassembled WGS sequence"/>
</dbReference>
<keyword evidence="4 7" id="KW-0812">Transmembrane</keyword>
<organism evidence="8 9">
    <name type="scientific">Staphylococcus americanisciuri</name>
    <dbReference type="NCBI Taxonomy" id="2973940"/>
    <lineage>
        <taxon>Bacteria</taxon>
        <taxon>Bacillati</taxon>
        <taxon>Bacillota</taxon>
        <taxon>Bacilli</taxon>
        <taxon>Bacillales</taxon>
        <taxon>Staphylococcaceae</taxon>
        <taxon>Staphylococcus</taxon>
    </lineage>
</organism>
<keyword evidence="9" id="KW-1185">Reference proteome</keyword>
<dbReference type="PANTHER" id="PTHR23513">
    <property type="entry name" value="INTEGRAL MEMBRANE EFFLUX PROTEIN-RELATED"/>
    <property type="match status" value="1"/>
</dbReference>
<evidence type="ECO:0000256" key="1">
    <source>
        <dbReference type="ARBA" id="ARBA00004651"/>
    </source>
</evidence>
<evidence type="ECO:0000256" key="5">
    <source>
        <dbReference type="ARBA" id="ARBA00022989"/>
    </source>
</evidence>
<evidence type="ECO:0000256" key="2">
    <source>
        <dbReference type="ARBA" id="ARBA00022448"/>
    </source>
</evidence>
<evidence type="ECO:0000256" key="4">
    <source>
        <dbReference type="ARBA" id="ARBA00022692"/>
    </source>
</evidence>
<gene>
    <name evidence="8" type="ORF">NXS11_02445</name>
</gene>
<evidence type="ECO:0000256" key="6">
    <source>
        <dbReference type="ARBA" id="ARBA00023136"/>
    </source>
</evidence>
<evidence type="ECO:0000313" key="8">
    <source>
        <dbReference type="EMBL" id="MCS4485749.1"/>
    </source>
</evidence>
<evidence type="ECO:0000256" key="3">
    <source>
        <dbReference type="ARBA" id="ARBA00022475"/>
    </source>
</evidence>
<dbReference type="InterPro" id="IPR036259">
    <property type="entry name" value="MFS_trans_sf"/>
</dbReference>
<sequence>MERLTNNFKSLYYSQLFSNIGDTLYIVALIAYVYKVTGEARYSALIPICVTIFLFLSGFVSSYVYSKYSELNTLRIAQVTKTIAMILITVCVYANINIAILFAFICANSFLDGLINPVKNSLIPIIEDVQNIMIANSKMNVMANTVQVISWAIGGALLSLVGHYNVILITILTYIVSVYFISKIDIDKRPTNNNFNILEEFVDMIRFNRGNISSRYINMVTMVESFAHSAWISAILLVFVKIVLKSEDYIFGLVNSFYFIGIIGGGIITSKYNEWILKKARNILILGSIICALLNVMFGFSTWIFCIFFISLFYGLVDQIKTITAHSIVQLNLEEKSIIKVYTLNNMIYSMSFCLGTLFISYIVDTVNVNSAYVIASISYVMSACVSFWYTKYVGRS</sequence>
<keyword evidence="2" id="KW-0813">Transport</keyword>
<dbReference type="CDD" id="cd06173">
    <property type="entry name" value="MFS_MefA_like"/>
    <property type="match status" value="1"/>
</dbReference>
<feature type="transmembrane region" description="Helical" evidence="7">
    <location>
        <begin position="148"/>
        <end position="181"/>
    </location>
</feature>
<comment type="caution">
    <text evidence="8">The sequence shown here is derived from an EMBL/GenBank/DDBJ whole genome shotgun (WGS) entry which is preliminary data.</text>
</comment>
<dbReference type="PRINTS" id="PR01988">
    <property type="entry name" value="EXPORTERBACE"/>
</dbReference>
<reference evidence="8 9" key="1">
    <citation type="journal article" date="2023" name="Int. J. Syst. Evol. Microbiol.">
        <title>Streptococcus sciuri sp. nov., Staphylococcus marylandisciuri sp. nov. and Staphylococcus americanisciuri sp. nov., isolated from faeces of eastern grey squirrel (Sciurus carolinensis).</title>
        <authorList>
            <person name="Volokhov D.V."/>
            <person name="Zagorodnyaya T.A."/>
            <person name="Furtak V.A."/>
            <person name="Nattanmai G."/>
            <person name="Randall L."/>
            <person name="Jose S."/>
            <person name="Gao Y."/>
            <person name="Eisenberg T."/>
            <person name="Delmonte P."/>
            <person name="Blom J."/>
            <person name="Mitchell K.K."/>
        </authorList>
    </citation>
    <scope>NUCLEOTIDE SEQUENCE [LARGE SCALE GENOMIC DNA]</scope>
    <source>
        <strain evidence="8 9">GRT3</strain>
    </source>
</reference>
<name>A0ABT2EZW8_9STAP</name>
<dbReference type="RefSeq" id="WP_259198363.1">
    <property type="nucleotide sequence ID" value="NZ_JANUXY010000002.1"/>
</dbReference>
<keyword evidence="6 7" id="KW-0472">Membrane</keyword>
<comment type="subcellular location">
    <subcellularLocation>
        <location evidence="1">Cell membrane</location>
        <topology evidence="1">Multi-pass membrane protein</topology>
    </subcellularLocation>
</comment>
<dbReference type="SUPFAM" id="SSF103473">
    <property type="entry name" value="MFS general substrate transporter"/>
    <property type="match status" value="1"/>
</dbReference>
<evidence type="ECO:0000256" key="7">
    <source>
        <dbReference type="SAM" id="Phobius"/>
    </source>
</evidence>
<keyword evidence="5 7" id="KW-1133">Transmembrane helix</keyword>
<dbReference type="Pfam" id="PF05977">
    <property type="entry name" value="MFS_3"/>
    <property type="match status" value="1"/>
</dbReference>
<feature type="transmembrane region" description="Helical" evidence="7">
    <location>
        <begin position="40"/>
        <end position="65"/>
    </location>
</feature>
<feature type="transmembrane region" description="Helical" evidence="7">
    <location>
        <begin position="280"/>
        <end position="296"/>
    </location>
</feature>
<dbReference type="InterPro" id="IPR010290">
    <property type="entry name" value="TM_effector"/>
</dbReference>
<feature type="transmembrane region" description="Helical" evidence="7">
    <location>
        <begin position="12"/>
        <end position="34"/>
    </location>
</feature>
<feature type="transmembrane region" description="Helical" evidence="7">
    <location>
        <begin position="249"/>
        <end position="268"/>
    </location>
</feature>
<feature type="transmembrane region" description="Helical" evidence="7">
    <location>
        <begin position="370"/>
        <end position="391"/>
    </location>
</feature>
<keyword evidence="3" id="KW-1003">Cell membrane</keyword>
<proteinExistence type="predicted"/>
<dbReference type="EMBL" id="JANUXY010000002">
    <property type="protein sequence ID" value="MCS4485749.1"/>
    <property type="molecule type" value="Genomic_DNA"/>
</dbReference>
<dbReference type="InterPro" id="IPR022324">
    <property type="entry name" value="Bacilysin_exporter_BacE_put"/>
</dbReference>
<feature type="transmembrane region" description="Helical" evidence="7">
    <location>
        <begin position="341"/>
        <end position="364"/>
    </location>
</feature>
<dbReference type="Gene3D" id="1.20.1250.20">
    <property type="entry name" value="MFS general substrate transporter like domains"/>
    <property type="match status" value="2"/>
</dbReference>